<gene>
    <name evidence="1" type="ORF">N656DRAFT_681302</name>
</gene>
<keyword evidence="2" id="KW-1185">Reference proteome</keyword>
<accession>A0AAN6QBC8</accession>
<dbReference type="Proteomes" id="UP001302812">
    <property type="component" value="Unassembled WGS sequence"/>
</dbReference>
<evidence type="ECO:0000313" key="2">
    <source>
        <dbReference type="Proteomes" id="UP001302812"/>
    </source>
</evidence>
<sequence length="307" mass="34688">RNSPNSTIWTTIRVTTQFRKKKYVRYTVKEIQALAQLSVPLLVAPQLGGTVSFAKRYIEVANSIEHESIHAMESAAAAVVLVYDERRGVHLSLDGADVIEMCCIHILRQMGCDTTRLPPFPHSSALFRLQTWCSSTFISARQTHFTGDHVVRQATRKVSELIEATKKASLGPDRTLLYWILEDVLRSSSCQAIEAPKSLHTSWHDLAFAAPPLILVVGDLDPRYLTLQAPPRWLTSKTQSRPSITRLFGLPEFFRRHIVPGGIMSSRDTMKRWIRQAEPFFQAKLTATNDEIAYGETPTDVEHTYEV</sequence>
<reference evidence="1" key="2">
    <citation type="submission" date="2023-05" db="EMBL/GenBank/DDBJ databases">
        <authorList>
            <consortium name="Lawrence Berkeley National Laboratory"/>
            <person name="Steindorff A."/>
            <person name="Hensen N."/>
            <person name="Bonometti L."/>
            <person name="Westerberg I."/>
            <person name="Brannstrom I.O."/>
            <person name="Guillou S."/>
            <person name="Cros-Aarteil S."/>
            <person name="Calhoun S."/>
            <person name="Haridas S."/>
            <person name="Kuo A."/>
            <person name="Mondo S."/>
            <person name="Pangilinan J."/>
            <person name="Riley R."/>
            <person name="Labutti K."/>
            <person name="Andreopoulos B."/>
            <person name="Lipzen A."/>
            <person name="Chen C."/>
            <person name="Yanf M."/>
            <person name="Daum C."/>
            <person name="Ng V."/>
            <person name="Clum A."/>
            <person name="Ohm R."/>
            <person name="Martin F."/>
            <person name="Silar P."/>
            <person name="Natvig D."/>
            <person name="Lalanne C."/>
            <person name="Gautier V."/>
            <person name="Ament-Velasquez S.L."/>
            <person name="Kruys A."/>
            <person name="Hutchinson M.I."/>
            <person name="Powell A.J."/>
            <person name="Barry K."/>
            <person name="Miller A.N."/>
            <person name="Grigoriev I.V."/>
            <person name="Debuchy R."/>
            <person name="Gladieux P."/>
            <person name="Thoren M.H."/>
            <person name="Johannesson H."/>
        </authorList>
    </citation>
    <scope>NUCLEOTIDE SEQUENCE</scope>
    <source>
        <strain evidence="1">CBS 508.74</strain>
    </source>
</reference>
<dbReference type="AlphaFoldDB" id="A0AAN6QBC8"/>
<protein>
    <submittedName>
        <fullName evidence="1">Uncharacterized protein</fullName>
    </submittedName>
</protein>
<name>A0AAN6QBC8_9PEZI</name>
<reference evidence="1" key="1">
    <citation type="journal article" date="2023" name="Mol. Phylogenet. Evol.">
        <title>Genome-scale phylogeny and comparative genomics of the fungal order Sordariales.</title>
        <authorList>
            <person name="Hensen N."/>
            <person name="Bonometti L."/>
            <person name="Westerberg I."/>
            <person name="Brannstrom I.O."/>
            <person name="Guillou S."/>
            <person name="Cros-Aarteil S."/>
            <person name="Calhoun S."/>
            <person name="Haridas S."/>
            <person name="Kuo A."/>
            <person name="Mondo S."/>
            <person name="Pangilinan J."/>
            <person name="Riley R."/>
            <person name="LaButti K."/>
            <person name="Andreopoulos B."/>
            <person name="Lipzen A."/>
            <person name="Chen C."/>
            <person name="Yan M."/>
            <person name="Daum C."/>
            <person name="Ng V."/>
            <person name="Clum A."/>
            <person name="Steindorff A."/>
            <person name="Ohm R.A."/>
            <person name="Martin F."/>
            <person name="Silar P."/>
            <person name="Natvig D.O."/>
            <person name="Lalanne C."/>
            <person name="Gautier V."/>
            <person name="Ament-Velasquez S.L."/>
            <person name="Kruys A."/>
            <person name="Hutchinson M.I."/>
            <person name="Powell A.J."/>
            <person name="Barry K."/>
            <person name="Miller A.N."/>
            <person name="Grigoriev I.V."/>
            <person name="Debuchy R."/>
            <person name="Gladieux P."/>
            <person name="Hiltunen Thoren M."/>
            <person name="Johannesson H."/>
        </authorList>
    </citation>
    <scope>NUCLEOTIDE SEQUENCE</scope>
    <source>
        <strain evidence="1">CBS 508.74</strain>
    </source>
</reference>
<feature type="non-terminal residue" evidence="1">
    <location>
        <position position="1"/>
    </location>
</feature>
<comment type="caution">
    <text evidence="1">The sequence shown here is derived from an EMBL/GenBank/DDBJ whole genome shotgun (WGS) entry which is preliminary data.</text>
</comment>
<dbReference type="RefSeq" id="XP_064664642.1">
    <property type="nucleotide sequence ID" value="XM_064810554.1"/>
</dbReference>
<evidence type="ECO:0000313" key="1">
    <source>
        <dbReference type="EMBL" id="KAK4107072.1"/>
    </source>
</evidence>
<dbReference type="EMBL" id="MU853383">
    <property type="protein sequence ID" value="KAK4107072.1"/>
    <property type="molecule type" value="Genomic_DNA"/>
</dbReference>
<feature type="non-terminal residue" evidence="1">
    <location>
        <position position="307"/>
    </location>
</feature>
<organism evidence="1 2">
    <name type="scientific">Canariomyces notabilis</name>
    <dbReference type="NCBI Taxonomy" id="2074819"/>
    <lineage>
        <taxon>Eukaryota</taxon>
        <taxon>Fungi</taxon>
        <taxon>Dikarya</taxon>
        <taxon>Ascomycota</taxon>
        <taxon>Pezizomycotina</taxon>
        <taxon>Sordariomycetes</taxon>
        <taxon>Sordariomycetidae</taxon>
        <taxon>Sordariales</taxon>
        <taxon>Chaetomiaceae</taxon>
        <taxon>Canariomyces</taxon>
    </lineage>
</organism>
<dbReference type="GeneID" id="89934679"/>
<proteinExistence type="predicted"/>